<dbReference type="PANTHER" id="PTHR18934">
    <property type="entry name" value="ATP-DEPENDENT RNA HELICASE"/>
    <property type="match status" value="1"/>
</dbReference>
<organism evidence="2 3">
    <name type="scientific">Stephanodiscus triporus</name>
    <dbReference type="NCBI Taxonomy" id="2934178"/>
    <lineage>
        <taxon>Eukaryota</taxon>
        <taxon>Sar</taxon>
        <taxon>Stramenopiles</taxon>
        <taxon>Ochrophyta</taxon>
        <taxon>Bacillariophyta</taxon>
        <taxon>Coscinodiscophyceae</taxon>
        <taxon>Thalassiosirophycidae</taxon>
        <taxon>Stephanodiscales</taxon>
        <taxon>Stephanodiscaceae</taxon>
        <taxon>Stephanodiscus</taxon>
    </lineage>
</organism>
<feature type="region of interest" description="Disordered" evidence="1">
    <location>
        <begin position="287"/>
        <end position="339"/>
    </location>
</feature>
<feature type="compositionally biased region" description="Low complexity" evidence="1">
    <location>
        <begin position="291"/>
        <end position="303"/>
    </location>
</feature>
<dbReference type="SUPFAM" id="SSF52540">
    <property type="entry name" value="P-loop containing nucleoside triphosphate hydrolases"/>
    <property type="match status" value="1"/>
</dbReference>
<evidence type="ECO:0000313" key="2">
    <source>
        <dbReference type="EMBL" id="KAL3770985.1"/>
    </source>
</evidence>
<protein>
    <submittedName>
        <fullName evidence="2">Uncharacterized protein</fullName>
    </submittedName>
</protein>
<feature type="region of interest" description="Disordered" evidence="1">
    <location>
        <begin position="198"/>
        <end position="248"/>
    </location>
</feature>
<feature type="region of interest" description="Disordered" evidence="1">
    <location>
        <begin position="422"/>
        <end position="452"/>
    </location>
</feature>
<dbReference type="Proteomes" id="UP001530315">
    <property type="component" value="Unassembled WGS sequence"/>
</dbReference>
<keyword evidence="3" id="KW-1185">Reference proteome</keyword>
<feature type="region of interest" description="Disordered" evidence="1">
    <location>
        <begin position="678"/>
        <end position="698"/>
    </location>
</feature>
<feature type="compositionally biased region" description="Basic residues" evidence="1">
    <location>
        <begin position="213"/>
        <end position="226"/>
    </location>
</feature>
<dbReference type="AlphaFoldDB" id="A0ABD3NDY5"/>
<feature type="compositionally biased region" description="Low complexity" evidence="1">
    <location>
        <begin position="435"/>
        <end position="449"/>
    </location>
</feature>
<gene>
    <name evidence="2" type="ORF">ACHAW5_000387</name>
</gene>
<proteinExistence type="predicted"/>
<name>A0ABD3NDY5_9STRA</name>
<feature type="compositionally biased region" description="Basic residues" evidence="1">
    <location>
        <begin position="307"/>
        <end position="319"/>
    </location>
</feature>
<dbReference type="InterPro" id="IPR027417">
    <property type="entry name" value="P-loop_NTPase"/>
</dbReference>
<reference evidence="2 3" key="1">
    <citation type="submission" date="2024-10" db="EMBL/GenBank/DDBJ databases">
        <title>Updated reference genomes for cyclostephanoid diatoms.</title>
        <authorList>
            <person name="Roberts W.R."/>
            <person name="Alverson A.J."/>
        </authorList>
    </citation>
    <scope>NUCLEOTIDE SEQUENCE [LARGE SCALE GENOMIC DNA]</scope>
    <source>
        <strain evidence="2 3">AJA276-08</strain>
    </source>
</reference>
<dbReference type="EMBL" id="JALLAZ020001616">
    <property type="protein sequence ID" value="KAL3770985.1"/>
    <property type="molecule type" value="Genomic_DNA"/>
</dbReference>
<sequence length="742" mass="81335">MTTTGFWKPPSCGFAASTGGSSTAATAASGVLPIAAHRTQILHALETLGVVVLVGETECDKSTQLPRYLHENGWSDDDHEIICTQPRRRTGKEMMQGTTSSSSSSGRRPVVGYSVRFASTYVPGVTKIRYVTDGWLLRETTLLDPLLRRAHERSVNTELLLGAAKKIRRARPELRVVVCSAVGRRGEFFVGGAKRRSRRMTGGRDRTATAAATRRRRRRGIRRPIGRRSLVGGRRTTTNTATRDGRELTRDLTDGTIISVDGRQHPVDVMYANEPVALRILEEGKMTGTYSASSPPGRRSTPPSKWPRTRSRRRRRRRPQLTSHPAADVDATQGTTRRACPVQLPPAGARSLVFLPRSDDEIREGKRRIIFATNVCRGERDRAERRARRRLRLRQDAVLRPAFGFDRLIICPISRASAEAARGEGGRVRRGGVTGCTPRTTTTTSLEAETAPERCPTAWRACTRWAQSASSAELTALGNEMVYFPTDPRTSRMLLASLDMERREDRLDDLFHQPARNDSGGRTTAPWPTSSTEALITSSVHLFDLVDHSGKMLSEDECRDRFVNRAALVRALDVRDQLARFVGRRRFGGGARWFGAKLEIVGSASLRPRQAERAIRKCVCAGYFTNVARLGGGRYYSLRGNYAVSVVKKSTAEEEATAASSSAAAATSATAAADDDNMWGNALAAPPPPTSSSSAASVAAAGGCRHRRGNDAACMPLYSSLPEMIVQSLAFLPRDDEIYGQD</sequence>
<dbReference type="PANTHER" id="PTHR18934:SF136">
    <property type="entry name" value="ATP-DEPENDENT RNA HELICASE DHX35-RELATED"/>
    <property type="match status" value="1"/>
</dbReference>
<accession>A0ABD3NDY5</accession>
<evidence type="ECO:0000256" key="1">
    <source>
        <dbReference type="SAM" id="MobiDB-lite"/>
    </source>
</evidence>
<comment type="caution">
    <text evidence="2">The sequence shown here is derived from an EMBL/GenBank/DDBJ whole genome shotgun (WGS) entry which is preliminary data.</text>
</comment>
<feature type="compositionally biased region" description="Low complexity" evidence="1">
    <location>
        <begin position="232"/>
        <end position="242"/>
    </location>
</feature>
<evidence type="ECO:0000313" key="3">
    <source>
        <dbReference type="Proteomes" id="UP001530315"/>
    </source>
</evidence>
<dbReference type="Gene3D" id="3.40.50.300">
    <property type="entry name" value="P-loop containing nucleotide triphosphate hydrolases"/>
    <property type="match status" value="1"/>
</dbReference>